<accession>A0A914VI19</accession>
<comment type="catalytic activity">
    <reaction evidence="5">
        <text>an N-terminal L-alpha-aminoacyl-[protein] + L-arginyl-tRNA(Arg) = an N-terminal L-arginyl-L-aminoacyl-[protein] + tRNA(Arg) + H(+)</text>
        <dbReference type="Rhea" id="RHEA:10208"/>
        <dbReference type="Rhea" id="RHEA-COMP:9658"/>
        <dbReference type="Rhea" id="RHEA-COMP:9673"/>
        <dbReference type="Rhea" id="RHEA-COMP:10636"/>
        <dbReference type="Rhea" id="RHEA-COMP:10638"/>
        <dbReference type="ChEBI" id="CHEBI:15378"/>
        <dbReference type="ChEBI" id="CHEBI:78442"/>
        <dbReference type="ChEBI" id="CHEBI:78513"/>
        <dbReference type="ChEBI" id="CHEBI:78597"/>
        <dbReference type="ChEBI" id="CHEBI:83562"/>
        <dbReference type="EC" id="2.3.2.8"/>
    </reaction>
</comment>
<evidence type="ECO:0000256" key="3">
    <source>
        <dbReference type="ARBA" id="ARBA00022786"/>
    </source>
</evidence>
<evidence type="ECO:0000313" key="9">
    <source>
        <dbReference type="Proteomes" id="UP000887566"/>
    </source>
</evidence>
<evidence type="ECO:0000259" key="7">
    <source>
        <dbReference type="Pfam" id="PF04376"/>
    </source>
</evidence>
<dbReference type="PIRSF" id="PIRSF037207">
    <property type="entry name" value="ATE1_euk"/>
    <property type="match status" value="1"/>
</dbReference>
<feature type="domain" description="N-end aminoacyl transferase N-terminal" evidence="7">
    <location>
        <begin position="17"/>
        <end position="89"/>
    </location>
</feature>
<comment type="function">
    <text evidence="5">Involved in the post-translational conjugation of arginine to the N-terminal aspartate or glutamate of a protein. This arginylation is required for degradation of the protein via the ubiquitin pathway.</text>
</comment>
<dbReference type="PANTHER" id="PTHR21367">
    <property type="entry name" value="ARGININE-TRNA-PROTEIN TRANSFERASE 1"/>
    <property type="match status" value="1"/>
</dbReference>
<protein>
    <recommendedName>
        <fullName evidence="5">Arginyl-tRNA--protein transferase 1</fullName>
        <shortName evidence="5">Arginyltransferase 1</shortName>
        <shortName evidence="5">R-transferase 1</shortName>
        <ecNumber evidence="5">2.3.2.8</ecNumber>
    </recommendedName>
    <alternativeName>
        <fullName evidence="5">Arginine-tRNA--protein transferase 1</fullName>
    </alternativeName>
</protein>
<comment type="similarity">
    <text evidence="1 5">Belongs to the R-transferase family.</text>
</comment>
<reference evidence="10" key="1">
    <citation type="submission" date="2022-11" db="UniProtKB">
        <authorList>
            <consortium name="WormBaseParasite"/>
        </authorList>
    </citation>
    <scope>IDENTIFICATION</scope>
</reference>
<keyword evidence="9" id="KW-1185">Reference proteome</keyword>
<dbReference type="Pfam" id="PF04377">
    <property type="entry name" value="ATE_C"/>
    <property type="match status" value="1"/>
</dbReference>
<feature type="domain" description="N-end rule aminoacyl transferase C-terminal" evidence="8">
    <location>
        <begin position="261"/>
        <end position="401"/>
    </location>
</feature>
<dbReference type="GO" id="GO:0005737">
    <property type="term" value="C:cytoplasm"/>
    <property type="evidence" value="ECO:0007669"/>
    <property type="project" value="TreeGrafter"/>
</dbReference>
<dbReference type="AlphaFoldDB" id="A0A914VI19"/>
<feature type="region of interest" description="Disordered" evidence="6">
    <location>
        <begin position="146"/>
        <end position="237"/>
    </location>
</feature>
<dbReference type="InterPro" id="IPR007471">
    <property type="entry name" value="N-end_Aminoacyl_Trfase_N"/>
</dbReference>
<dbReference type="GO" id="GO:0004057">
    <property type="term" value="F:arginyl-tRNA--protein transferase activity"/>
    <property type="evidence" value="ECO:0007669"/>
    <property type="project" value="UniProtKB-EC"/>
</dbReference>
<keyword evidence="2 5" id="KW-0808">Transferase</keyword>
<dbReference type="EC" id="2.3.2.8" evidence="5"/>
<evidence type="ECO:0000256" key="6">
    <source>
        <dbReference type="SAM" id="MobiDB-lite"/>
    </source>
</evidence>
<evidence type="ECO:0000256" key="5">
    <source>
        <dbReference type="PIRNR" id="PIRNR037207"/>
    </source>
</evidence>
<dbReference type="Proteomes" id="UP000887566">
    <property type="component" value="Unplaced"/>
</dbReference>
<evidence type="ECO:0000259" key="8">
    <source>
        <dbReference type="Pfam" id="PF04377"/>
    </source>
</evidence>
<dbReference type="InterPro" id="IPR030700">
    <property type="entry name" value="N-end_Aminoacyl_Trfase"/>
</dbReference>
<sequence length="491" mass="55214">MDADTSIVEYFGESISSSCGYCKTTDPDKFTHGMWAHKLSTEDYNALLDRGWRRSGKYLYKPTLNRTCCPQYTIRCDANAFKPTKKHKRVLKIVQDYLATGKQPNKCAIPATGGDRAESHEMPLTKATSNSVVDTLKQGTVATCEPAAEQTTAASENKPKDHVAPKEVCSEDAAKTSTATRQPRLGKKKEMRKQRALQRLAKKGIDAETAQNMRLAKVPQPKSLEDRLEQSPSSKPAHRLEFRLVRSHPVSREFSRTLTESHATYAQYQTTVHGDPPSKPSLSQYRRFLCDSPLNEKKPSSSCADFAGFGSFHQQYVLDGKIIAVGVLDILPRCVSAKYFYYDPAYQFLSLGTYSALVEIALVRKLAKIVPALRWYYMGFYIDSCPKMRYKGRYLPSDLLCPETFTWVPIEKCLPKLAVSKYARFASNDIASTEEDTNIDQVIVLCNGLVSTYEALCQLKNRTVQDGAEVQEYARLVGSTCAKRMLLYRQE</sequence>
<keyword evidence="3 5" id="KW-0833">Ubl conjugation pathway</keyword>
<feature type="compositionally biased region" description="Basic and acidic residues" evidence="6">
    <location>
        <begin position="157"/>
        <end position="174"/>
    </location>
</feature>
<dbReference type="SUPFAM" id="SSF55729">
    <property type="entry name" value="Acyl-CoA N-acyltransferases (Nat)"/>
    <property type="match status" value="1"/>
</dbReference>
<dbReference type="PANTHER" id="PTHR21367:SF1">
    <property type="entry name" value="ARGINYL-TRNA--PROTEIN TRANSFERASE 1"/>
    <property type="match status" value="1"/>
</dbReference>
<evidence type="ECO:0000256" key="2">
    <source>
        <dbReference type="ARBA" id="ARBA00022679"/>
    </source>
</evidence>
<dbReference type="Pfam" id="PF04376">
    <property type="entry name" value="ATE_N"/>
    <property type="match status" value="1"/>
</dbReference>
<evidence type="ECO:0000313" key="10">
    <source>
        <dbReference type="WBParaSite" id="PSAMB.scaffold2019size25990.g16027.t2"/>
    </source>
</evidence>
<keyword evidence="4 5" id="KW-0012">Acyltransferase</keyword>
<evidence type="ECO:0000256" key="1">
    <source>
        <dbReference type="ARBA" id="ARBA00009991"/>
    </source>
</evidence>
<dbReference type="InterPro" id="IPR016181">
    <property type="entry name" value="Acyl_CoA_acyltransferase"/>
</dbReference>
<proteinExistence type="inferred from homology"/>
<name>A0A914VI19_9BILA</name>
<dbReference type="InterPro" id="IPR007472">
    <property type="entry name" value="N-end_Aminoacyl_Trfase_C"/>
</dbReference>
<evidence type="ECO:0000256" key="4">
    <source>
        <dbReference type="ARBA" id="ARBA00023315"/>
    </source>
</evidence>
<dbReference type="InterPro" id="IPR017137">
    <property type="entry name" value="Arg-tRNA-P_Trfase_1_euk"/>
</dbReference>
<organism evidence="9 10">
    <name type="scientific">Plectus sambesii</name>
    <dbReference type="NCBI Taxonomy" id="2011161"/>
    <lineage>
        <taxon>Eukaryota</taxon>
        <taxon>Metazoa</taxon>
        <taxon>Ecdysozoa</taxon>
        <taxon>Nematoda</taxon>
        <taxon>Chromadorea</taxon>
        <taxon>Plectida</taxon>
        <taxon>Plectina</taxon>
        <taxon>Plectoidea</taxon>
        <taxon>Plectidae</taxon>
        <taxon>Plectus</taxon>
    </lineage>
</organism>
<dbReference type="WBParaSite" id="PSAMB.scaffold2019size25990.g16027.t2">
    <property type="protein sequence ID" value="PSAMB.scaffold2019size25990.g16027.t2"/>
    <property type="gene ID" value="PSAMB.scaffold2019size25990.g16027"/>
</dbReference>
<feature type="compositionally biased region" description="Basic residues" evidence="6">
    <location>
        <begin position="184"/>
        <end position="202"/>
    </location>
</feature>